<name>A0A0F0LSL3_9MICO</name>
<dbReference type="PATRIC" id="fig|400772.4.peg.2137"/>
<dbReference type="Pfam" id="PF11268">
    <property type="entry name" value="DUF3071"/>
    <property type="match status" value="1"/>
</dbReference>
<sequence length="351" mass="37800">MEKLRVIGVEDDVLVLATETGERFGVPVDEVLRTQLRRADRSSAGSRTKASPRDIQAQIRAGLSAEETAAVLGLSVDDVVRFEAPVLAEREFVVGQALSVPVLLTSDFDSDTPTTFGDAVRAKLVEAHAVGERWSSWKDDSGWTVKLSFSITEVERDARWSFDPKRSVLSPINADATQLSRQGSLPDGLIPRLRALEIPGIKDDSRFDSGAFGPRALPDLEPEDAHEVEPLDHTPVAPPQSSPAVQHAAIKRAPEASVTSSETADLLEALRRRRGQRPDAPDVIAEVPRGAAAPVALFDAVEPGYDEAPAPVETPALPTSPPGGSDAQRRKGRTSMPSWDEIVFGARTDES</sequence>
<dbReference type="InterPro" id="IPR021421">
    <property type="entry name" value="DUF3071"/>
</dbReference>
<dbReference type="RefSeq" id="WP_045248041.1">
    <property type="nucleotide sequence ID" value="NZ_DAIQHQ010000002.1"/>
</dbReference>
<dbReference type="Proteomes" id="UP000033451">
    <property type="component" value="Unassembled WGS sequence"/>
</dbReference>
<evidence type="ECO:0000313" key="6">
    <source>
        <dbReference type="Proteomes" id="UP000257479"/>
    </source>
</evidence>
<reference evidence="4 5" key="1">
    <citation type="submission" date="2015-02" db="EMBL/GenBank/DDBJ databases">
        <title>Draft genome sequences of ten Microbacterium spp. with emphasis on heavy metal contaminated environments.</title>
        <authorList>
            <person name="Corretto E."/>
        </authorList>
    </citation>
    <scope>NUCLEOTIDE SEQUENCE [LARGE SCALE GENOMIC DNA]</scope>
    <source>
        <strain evidence="4 5">DSM 18659</strain>
    </source>
</reference>
<feature type="region of interest" description="Disordered" evidence="1">
    <location>
        <begin position="302"/>
        <end position="351"/>
    </location>
</feature>
<evidence type="ECO:0000313" key="3">
    <source>
        <dbReference type="EMBL" id="HAN24369.1"/>
    </source>
</evidence>
<reference evidence="3 6" key="2">
    <citation type="journal article" date="2018" name="Nat. Biotechnol.">
        <title>A standardized bacterial taxonomy based on genome phylogeny substantially revises the tree of life.</title>
        <authorList>
            <person name="Parks D.H."/>
            <person name="Chuvochina M."/>
            <person name="Waite D.W."/>
            <person name="Rinke C."/>
            <person name="Skarshewski A."/>
            <person name="Chaumeil P.A."/>
            <person name="Hugenholtz P."/>
        </authorList>
    </citation>
    <scope>NUCLEOTIDE SEQUENCE [LARGE SCALE GENOMIC DNA]</scope>
    <source>
        <strain evidence="3">UBA9152</strain>
    </source>
</reference>
<accession>A0A0F0LSL3</accession>
<feature type="domain" description="DUF3071" evidence="2">
    <location>
        <begin position="1"/>
        <end position="162"/>
    </location>
</feature>
<organism evidence="4 5">
    <name type="scientific">Microbacterium ginsengisoli</name>
    <dbReference type="NCBI Taxonomy" id="400772"/>
    <lineage>
        <taxon>Bacteria</taxon>
        <taxon>Bacillati</taxon>
        <taxon>Actinomycetota</taxon>
        <taxon>Actinomycetes</taxon>
        <taxon>Micrococcales</taxon>
        <taxon>Microbacteriaceae</taxon>
        <taxon>Microbacterium</taxon>
    </lineage>
</organism>
<keyword evidence="5" id="KW-1185">Reference proteome</keyword>
<gene>
    <name evidence="3" type="ORF">DCP95_07325</name>
    <name evidence="4" type="ORF">RR49_02121</name>
</gene>
<dbReference type="STRING" id="400772.RR49_02121"/>
<dbReference type="Proteomes" id="UP000257479">
    <property type="component" value="Unassembled WGS sequence"/>
</dbReference>
<dbReference type="EMBL" id="JYIY01000077">
    <property type="protein sequence ID" value="KJL35689.1"/>
    <property type="molecule type" value="Genomic_DNA"/>
</dbReference>
<evidence type="ECO:0000259" key="2">
    <source>
        <dbReference type="Pfam" id="PF11268"/>
    </source>
</evidence>
<evidence type="ECO:0000313" key="5">
    <source>
        <dbReference type="Proteomes" id="UP000033451"/>
    </source>
</evidence>
<dbReference type="AlphaFoldDB" id="A0A0F0LSL3"/>
<dbReference type="InterPro" id="IPR047682">
    <property type="entry name" value="SepH-like"/>
</dbReference>
<dbReference type="EMBL" id="DMNG01000124">
    <property type="protein sequence ID" value="HAN24369.1"/>
    <property type="molecule type" value="Genomic_DNA"/>
</dbReference>
<dbReference type="OrthoDB" id="5180791at2"/>
<protein>
    <submittedName>
        <fullName evidence="3">DUF3071 domain-containing protein</fullName>
    </submittedName>
</protein>
<proteinExistence type="predicted"/>
<evidence type="ECO:0000256" key="1">
    <source>
        <dbReference type="SAM" id="MobiDB-lite"/>
    </source>
</evidence>
<dbReference type="NCBIfam" id="NF040712">
    <property type="entry name" value="SepH"/>
    <property type="match status" value="1"/>
</dbReference>
<evidence type="ECO:0000313" key="4">
    <source>
        <dbReference type="EMBL" id="KJL35689.1"/>
    </source>
</evidence>
<comment type="caution">
    <text evidence="4">The sequence shown here is derived from an EMBL/GenBank/DDBJ whole genome shotgun (WGS) entry which is preliminary data.</text>
</comment>